<dbReference type="GO" id="GO:0061710">
    <property type="term" value="F:L-threonylcarbamoyladenylate synthase"/>
    <property type="evidence" value="ECO:0007669"/>
    <property type="project" value="UniProtKB-EC"/>
</dbReference>
<reference evidence="13 14" key="1">
    <citation type="submission" date="2019-03" db="EMBL/GenBank/DDBJ databases">
        <title>Genomic Encyclopedia of Type Strains, Phase IV (KMG-IV): sequencing the most valuable type-strain genomes for metagenomic binning, comparative biology and taxonomic classification.</title>
        <authorList>
            <person name="Goeker M."/>
        </authorList>
    </citation>
    <scope>NUCLEOTIDE SEQUENCE [LARGE SCALE GENOMIC DNA]</scope>
    <source>
        <strain evidence="13 14">DSM 21100</strain>
    </source>
</reference>
<dbReference type="PROSITE" id="PS51163">
    <property type="entry name" value="YRDC"/>
    <property type="match status" value="1"/>
</dbReference>
<proteinExistence type="inferred from homology"/>
<evidence type="ECO:0000256" key="1">
    <source>
        <dbReference type="ARBA" id="ARBA00004496"/>
    </source>
</evidence>
<accession>A0A4R3KRI9</accession>
<evidence type="ECO:0000256" key="6">
    <source>
        <dbReference type="ARBA" id="ARBA00022694"/>
    </source>
</evidence>
<evidence type="ECO:0000256" key="11">
    <source>
        <dbReference type="ARBA" id="ARBA00048366"/>
    </source>
</evidence>
<dbReference type="InterPro" id="IPR017945">
    <property type="entry name" value="DHBP_synth_RibB-like_a/b_dom"/>
</dbReference>
<dbReference type="GO" id="GO:0003725">
    <property type="term" value="F:double-stranded RNA binding"/>
    <property type="evidence" value="ECO:0007669"/>
    <property type="project" value="InterPro"/>
</dbReference>
<evidence type="ECO:0000259" key="12">
    <source>
        <dbReference type="PROSITE" id="PS51163"/>
    </source>
</evidence>
<dbReference type="GO" id="GO:0006450">
    <property type="term" value="P:regulation of translational fidelity"/>
    <property type="evidence" value="ECO:0007669"/>
    <property type="project" value="TreeGrafter"/>
</dbReference>
<keyword evidence="6" id="KW-0819">tRNA processing</keyword>
<keyword evidence="7" id="KW-0548">Nucleotidyltransferase</keyword>
<dbReference type="RefSeq" id="WP_132129458.1">
    <property type="nucleotide sequence ID" value="NZ_CP042432.1"/>
</dbReference>
<evidence type="ECO:0000256" key="9">
    <source>
        <dbReference type="ARBA" id="ARBA00022840"/>
    </source>
</evidence>
<dbReference type="GO" id="GO:0000049">
    <property type="term" value="F:tRNA binding"/>
    <property type="evidence" value="ECO:0007669"/>
    <property type="project" value="TreeGrafter"/>
</dbReference>
<dbReference type="NCBIfam" id="TIGR00057">
    <property type="entry name" value="L-threonylcarbamoyladenylate synthase"/>
    <property type="match status" value="1"/>
</dbReference>
<keyword evidence="8" id="KW-0547">Nucleotide-binding</keyword>
<sequence>MKGLSPTQEALNRALEVLKNGGILLTPTDTVWGLSCDATNEEAVEKLIQLKQRPAGKSFIVLLDADYKLEQYVRDVPGVAYDLIEYAEKPLTIIFPGARRLASSVINEDGSVGIRIVRQPSFCRKLLEKFRHPIVSTSANLSGQPAPAIFEEVDEILIKGVDYVVPAKEATPGTPRPSTIIRLGPGGEYSLIRK</sequence>
<dbReference type="GO" id="GO:0008033">
    <property type="term" value="P:tRNA processing"/>
    <property type="evidence" value="ECO:0007669"/>
    <property type="project" value="UniProtKB-KW"/>
</dbReference>
<dbReference type="Pfam" id="PF01300">
    <property type="entry name" value="Sua5_yciO_yrdC"/>
    <property type="match status" value="1"/>
</dbReference>
<name>A0A4R3KRI9_9SPHI</name>
<comment type="caution">
    <text evidence="13">The sequence shown here is derived from an EMBL/GenBank/DDBJ whole genome shotgun (WGS) entry which is preliminary data.</text>
</comment>
<evidence type="ECO:0000256" key="5">
    <source>
        <dbReference type="ARBA" id="ARBA00022679"/>
    </source>
</evidence>
<keyword evidence="5" id="KW-0808">Transferase</keyword>
<evidence type="ECO:0000256" key="4">
    <source>
        <dbReference type="ARBA" id="ARBA00022490"/>
    </source>
</evidence>
<dbReference type="GO" id="GO:0005737">
    <property type="term" value="C:cytoplasm"/>
    <property type="evidence" value="ECO:0007669"/>
    <property type="project" value="UniProtKB-SubCell"/>
</dbReference>
<feature type="domain" description="YrdC-like" evidence="12">
    <location>
        <begin position="8"/>
        <end position="194"/>
    </location>
</feature>
<comment type="subcellular location">
    <subcellularLocation>
        <location evidence="1">Cytoplasm</location>
    </subcellularLocation>
</comment>
<evidence type="ECO:0000256" key="10">
    <source>
        <dbReference type="ARBA" id="ARBA00029774"/>
    </source>
</evidence>
<dbReference type="AlphaFoldDB" id="A0A4R3KRI9"/>
<dbReference type="InterPro" id="IPR050156">
    <property type="entry name" value="TC-AMP_synthase_SUA5"/>
</dbReference>
<keyword evidence="4" id="KW-0963">Cytoplasm</keyword>
<dbReference type="PANTHER" id="PTHR17490">
    <property type="entry name" value="SUA5"/>
    <property type="match status" value="1"/>
</dbReference>
<dbReference type="OrthoDB" id="9814580at2"/>
<dbReference type="EMBL" id="SMAD01000006">
    <property type="protein sequence ID" value="TCS86905.1"/>
    <property type="molecule type" value="Genomic_DNA"/>
</dbReference>
<evidence type="ECO:0000313" key="14">
    <source>
        <dbReference type="Proteomes" id="UP000295807"/>
    </source>
</evidence>
<dbReference type="GO" id="GO:0005524">
    <property type="term" value="F:ATP binding"/>
    <property type="evidence" value="ECO:0007669"/>
    <property type="project" value="UniProtKB-KW"/>
</dbReference>
<protein>
    <recommendedName>
        <fullName evidence="10">L-threonylcarbamoyladenylate synthase</fullName>
        <ecNumber evidence="3">2.7.7.87</ecNumber>
    </recommendedName>
    <alternativeName>
        <fullName evidence="10">L-threonylcarbamoyladenylate synthase</fullName>
    </alternativeName>
</protein>
<dbReference type="Gene3D" id="3.90.870.10">
    <property type="entry name" value="DHBP synthase"/>
    <property type="match status" value="1"/>
</dbReference>
<evidence type="ECO:0000256" key="3">
    <source>
        <dbReference type="ARBA" id="ARBA00012584"/>
    </source>
</evidence>
<organism evidence="13 14">
    <name type="scientific">Anseongella ginsenosidimutans</name>
    <dbReference type="NCBI Taxonomy" id="496056"/>
    <lineage>
        <taxon>Bacteria</taxon>
        <taxon>Pseudomonadati</taxon>
        <taxon>Bacteroidota</taxon>
        <taxon>Sphingobacteriia</taxon>
        <taxon>Sphingobacteriales</taxon>
        <taxon>Sphingobacteriaceae</taxon>
        <taxon>Anseongella</taxon>
    </lineage>
</organism>
<keyword evidence="9" id="KW-0067">ATP-binding</keyword>
<keyword evidence="14" id="KW-1185">Reference proteome</keyword>
<comment type="catalytic activity">
    <reaction evidence="11">
        <text>L-threonine + hydrogencarbonate + ATP = L-threonylcarbamoyladenylate + diphosphate + H2O</text>
        <dbReference type="Rhea" id="RHEA:36407"/>
        <dbReference type="ChEBI" id="CHEBI:15377"/>
        <dbReference type="ChEBI" id="CHEBI:17544"/>
        <dbReference type="ChEBI" id="CHEBI:30616"/>
        <dbReference type="ChEBI" id="CHEBI:33019"/>
        <dbReference type="ChEBI" id="CHEBI:57926"/>
        <dbReference type="ChEBI" id="CHEBI:73682"/>
        <dbReference type="EC" id="2.7.7.87"/>
    </reaction>
</comment>
<dbReference type="SUPFAM" id="SSF55821">
    <property type="entry name" value="YrdC/RibB"/>
    <property type="match status" value="1"/>
</dbReference>
<dbReference type="EC" id="2.7.7.87" evidence="3"/>
<gene>
    <name evidence="13" type="ORF">EDD80_106221</name>
</gene>
<comment type="similarity">
    <text evidence="2">Belongs to the SUA5 family.</text>
</comment>
<evidence type="ECO:0000256" key="7">
    <source>
        <dbReference type="ARBA" id="ARBA00022695"/>
    </source>
</evidence>
<dbReference type="InterPro" id="IPR006070">
    <property type="entry name" value="Sua5-like_dom"/>
</dbReference>
<evidence type="ECO:0000313" key="13">
    <source>
        <dbReference type="EMBL" id="TCS86905.1"/>
    </source>
</evidence>
<dbReference type="Proteomes" id="UP000295807">
    <property type="component" value="Unassembled WGS sequence"/>
</dbReference>
<evidence type="ECO:0000256" key="8">
    <source>
        <dbReference type="ARBA" id="ARBA00022741"/>
    </source>
</evidence>
<dbReference type="PANTHER" id="PTHR17490:SF16">
    <property type="entry name" value="THREONYLCARBAMOYL-AMP SYNTHASE"/>
    <property type="match status" value="1"/>
</dbReference>
<evidence type="ECO:0000256" key="2">
    <source>
        <dbReference type="ARBA" id="ARBA00007663"/>
    </source>
</evidence>